<dbReference type="AlphaFoldDB" id="A0A1H7V9B6"/>
<evidence type="ECO:0000313" key="2">
    <source>
        <dbReference type="EMBL" id="SEM05851.1"/>
    </source>
</evidence>
<dbReference type="Proteomes" id="UP000198807">
    <property type="component" value="Unassembled WGS sequence"/>
</dbReference>
<dbReference type="EMBL" id="FOBC01000024">
    <property type="protein sequence ID" value="SEM05851.1"/>
    <property type="molecule type" value="Genomic_DNA"/>
</dbReference>
<gene>
    <name evidence="2" type="ORF">SAMN04488129_1242</name>
</gene>
<name>A0A1H7V9B6_9GAMM</name>
<dbReference type="InterPro" id="IPR035965">
    <property type="entry name" value="PAS-like_dom_sf"/>
</dbReference>
<evidence type="ECO:0000313" key="3">
    <source>
        <dbReference type="Proteomes" id="UP000198807"/>
    </source>
</evidence>
<accession>A0A1H7V9B6</accession>
<dbReference type="RefSeq" id="WP_089715389.1">
    <property type="nucleotide sequence ID" value="NZ_FOBC01000024.1"/>
</dbReference>
<dbReference type="Gene3D" id="3.30.450.20">
    <property type="entry name" value="PAS domain"/>
    <property type="match status" value="1"/>
</dbReference>
<proteinExistence type="predicted"/>
<protein>
    <submittedName>
        <fullName evidence="2">PAS fold-containing protein</fullName>
    </submittedName>
</protein>
<sequence>MSNTHYSDAEIAAALEACAREPVHIPGAIQPMGCLVSLDANLGRIRQVSANIEDFLGISVADALAGEPRKVLGDELVDLLDTELVKQDGSRAIAVERTDE</sequence>
<evidence type="ECO:0000259" key="1">
    <source>
        <dbReference type="Pfam" id="PF08446"/>
    </source>
</evidence>
<organism evidence="2 3">
    <name type="scientific">Halomonas daqiaonensis</name>
    <dbReference type="NCBI Taxonomy" id="650850"/>
    <lineage>
        <taxon>Bacteria</taxon>
        <taxon>Pseudomonadati</taxon>
        <taxon>Pseudomonadota</taxon>
        <taxon>Gammaproteobacteria</taxon>
        <taxon>Oceanospirillales</taxon>
        <taxon>Halomonadaceae</taxon>
        <taxon>Halomonas</taxon>
    </lineage>
</organism>
<dbReference type="InterPro" id="IPR013654">
    <property type="entry name" value="PAS_2"/>
</dbReference>
<feature type="domain" description="PAS fold-2" evidence="1">
    <location>
        <begin position="18"/>
        <end position="87"/>
    </location>
</feature>
<dbReference type="Pfam" id="PF08446">
    <property type="entry name" value="PAS_2"/>
    <property type="match status" value="1"/>
</dbReference>
<keyword evidence="3" id="KW-1185">Reference proteome</keyword>
<dbReference type="SUPFAM" id="SSF55785">
    <property type="entry name" value="PYP-like sensor domain (PAS domain)"/>
    <property type="match status" value="1"/>
</dbReference>
<reference evidence="3" key="1">
    <citation type="submission" date="2016-10" db="EMBL/GenBank/DDBJ databases">
        <authorList>
            <person name="Varghese N."/>
            <person name="Submissions S."/>
        </authorList>
    </citation>
    <scope>NUCLEOTIDE SEQUENCE [LARGE SCALE GENOMIC DNA]</scope>
    <source>
        <strain evidence="3">CGMCC 1.9150</strain>
    </source>
</reference>
<dbReference type="GO" id="GO:0006355">
    <property type="term" value="P:regulation of DNA-templated transcription"/>
    <property type="evidence" value="ECO:0007669"/>
    <property type="project" value="InterPro"/>
</dbReference>
<dbReference type="STRING" id="650850.SAMN04488129_1242"/>